<evidence type="ECO:0000259" key="2">
    <source>
        <dbReference type="Pfam" id="PF07589"/>
    </source>
</evidence>
<feature type="chain" id="PRO_5047255789" evidence="1">
    <location>
        <begin position="25"/>
        <end position="222"/>
    </location>
</feature>
<proteinExistence type="predicted"/>
<reference evidence="3 4" key="1">
    <citation type="submission" date="2022-10" db="EMBL/GenBank/DDBJ databases">
        <title>paucibacter sp. hw8 Genome sequencing.</title>
        <authorList>
            <person name="Park S."/>
        </authorList>
    </citation>
    <scope>NUCLEOTIDE SEQUENCE [LARGE SCALE GENOMIC DNA]</scope>
    <source>
        <strain evidence="4">hw8</strain>
    </source>
</reference>
<feature type="signal peptide" evidence="1">
    <location>
        <begin position="1"/>
        <end position="24"/>
    </location>
</feature>
<evidence type="ECO:0000313" key="3">
    <source>
        <dbReference type="EMBL" id="MDC8785874.1"/>
    </source>
</evidence>
<feature type="domain" description="Ice-binding protein C-terminal" evidence="2">
    <location>
        <begin position="195"/>
        <end position="219"/>
    </location>
</feature>
<dbReference type="NCBIfam" id="TIGR02595">
    <property type="entry name" value="PEP_CTERM"/>
    <property type="match status" value="1"/>
</dbReference>
<dbReference type="Pfam" id="PF07589">
    <property type="entry name" value="PEP-CTERM"/>
    <property type="match status" value="1"/>
</dbReference>
<evidence type="ECO:0000313" key="4">
    <source>
        <dbReference type="Proteomes" id="UP001219862"/>
    </source>
</evidence>
<dbReference type="Proteomes" id="UP001219862">
    <property type="component" value="Unassembled WGS sequence"/>
</dbReference>
<keyword evidence="4" id="KW-1185">Reference proteome</keyword>
<dbReference type="EMBL" id="JAQQXS010000009">
    <property type="protein sequence ID" value="MDC8785874.1"/>
    <property type="molecule type" value="Genomic_DNA"/>
</dbReference>
<comment type="caution">
    <text evidence="3">The sequence shown here is derived from an EMBL/GenBank/DDBJ whole genome shotgun (WGS) entry which is preliminary data.</text>
</comment>
<organism evidence="3 4">
    <name type="scientific">Roseateles koreensis</name>
    <dbReference type="NCBI Taxonomy" id="2987526"/>
    <lineage>
        <taxon>Bacteria</taxon>
        <taxon>Pseudomonadati</taxon>
        <taxon>Pseudomonadota</taxon>
        <taxon>Betaproteobacteria</taxon>
        <taxon>Burkholderiales</taxon>
        <taxon>Sphaerotilaceae</taxon>
        <taxon>Roseateles</taxon>
    </lineage>
</organism>
<evidence type="ECO:0000256" key="1">
    <source>
        <dbReference type="SAM" id="SignalP"/>
    </source>
</evidence>
<name>A0ABT5KSG9_9BURK</name>
<dbReference type="InterPro" id="IPR013424">
    <property type="entry name" value="Ice-binding_C"/>
</dbReference>
<dbReference type="RefSeq" id="WP_273596983.1">
    <property type="nucleotide sequence ID" value="NZ_JAQQXS010000009.1"/>
</dbReference>
<accession>A0ABT5KSG9</accession>
<gene>
    <name evidence="3" type="ORF">PRZ01_11800</name>
</gene>
<sequence length="222" mass="23238">MKTPTLRQTALALSLLAMSAFSAAATLDIKYGTAGTLGQTISTSDTQNYLTGRMSYVDSSNNSFYAYCVELAQDYAPAKLGFKTYTLASFDGLQATLLQGLFSSSYAGLSSATDQAAFQTAVWEIVQDTSTTGMSVVNGSGSFYLTGTGSSDPSNPLVTQVNGYLTAAVQYQGAAQYSLTKLTNASYQDLVVATAVPEPGSFSLLMAGLVGLGFMARRRLAG</sequence>
<keyword evidence="1" id="KW-0732">Signal</keyword>
<protein>
    <submittedName>
        <fullName evidence="3">PEP-CTERM sorting domain-containing protein</fullName>
    </submittedName>
</protein>